<feature type="compositionally biased region" description="Basic and acidic residues" evidence="1">
    <location>
        <begin position="57"/>
        <end position="71"/>
    </location>
</feature>
<dbReference type="EMBL" id="BMQL01000001">
    <property type="protein sequence ID" value="GGQ94974.1"/>
    <property type="molecule type" value="Genomic_DNA"/>
</dbReference>
<evidence type="ECO:0000313" key="3">
    <source>
        <dbReference type="Proteomes" id="UP000603865"/>
    </source>
</evidence>
<dbReference type="Proteomes" id="UP000603865">
    <property type="component" value="Unassembled WGS sequence"/>
</dbReference>
<name>A0A918BXF9_9DEIO</name>
<feature type="compositionally biased region" description="Polar residues" evidence="1">
    <location>
        <begin position="1"/>
        <end position="28"/>
    </location>
</feature>
<evidence type="ECO:0000256" key="1">
    <source>
        <dbReference type="SAM" id="MobiDB-lite"/>
    </source>
</evidence>
<dbReference type="AlphaFoldDB" id="A0A918BXF9"/>
<reference evidence="2" key="1">
    <citation type="journal article" date="2014" name="Int. J. Syst. Evol. Microbiol.">
        <title>Complete genome sequence of Corynebacterium casei LMG S-19264T (=DSM 44701T), isolated from a smear-ripened cheese.</title>
        <authorList>
            <consortium name="US DOE Joint Genome Institute (JGI-PGF)"/>
            <person name="Walter F."/>
            <person name="Albersmeier A."/>
            <person name="Kalinowski J."/>
            <person name="Ruckert C."/>
        </authorList>
    </citation>
    <scope>NUCLEOTIDE SEQUENCE</scope>
    <source>
        <strain evidence="2">JCM 31311</strain>
    </source>
</reference>
<dbReference type="RefSeq" id="WP_189087802.1">
    <property type="nucleotide sequence ID" value="NZ_BMQL01000001.1"/>
</dbReference>
<comment type="caution">
    <text evidence="2">The sequence shown here is derived from an EMBL/GenBank/DDBJ whole genome shotgun (WGS) entry which is preliminary data.</text>
</comment>
<accession>A0A918BXF9</accession>
<keyword evidence="3" id="KW-1185">Reference proteome</keyword>
<proteinExistence type="predicted"/>
<feature type="region of interest" description="Disordered" evidence="1">
    <location>
        <begin position="1"/>
        <end position="71"/>
    </location>
</feature>
<protein>
    <submittedName>
        <fullName evidence="2">Uncharacterized protein</fullName>
    </submittedName>
</protein>
<gene>
    <name evidence="2" type="ORF">GCM10008957_04060</name>
</gene>
<organism evidence="2 3">
    <name type="scientific">Deinococcus ruber</name>
    <dbReference type="NCBI Taxonomy" id="1848197"/>
    <lineage>
        <taxon>Bacteria</taxon>
        <taxon>Thermotogati</taxon>
        <taxon>Deinococcota</taxon>
        <taxon>Deinococci</taxon>
        <taxon>Deinococcales</taxon>
        <taxon>Deinococcaceae</taxon>
        <taxon>Deinococcus</taxon>
    </lineage>
</organism>
<reference evidence="2" key="2">
    <citation type="submission" date="2020-09" db="EMBL/GenBank/DDBJ databases">
        <authorList>
            <person name="Sun Q."/>
            <person name="Ohkuma M."/>
        </authorList>
    </citation>
    <scope>NUCLEOTIDE SEQUENCE</scope>
    <source>
        <strain evidence="2">JCM 31311</strain>
    </source>
</reference>
<sequence>MTDLNGSEFPTNEEQGGLSSDVGSQSQALDVDVSQIDEDGGTGEAGFSHPPDDTASEADHDVTDKETDRGP</sequence>
<evidence type="ECO:0000313" key="2">
    <source>
        <dbReference type="EMBL" id="GGQ94974.1"/>
    </source>
</evidence>